<dbReference type="EMBL" id="CP038267">
    <property type="protein sequence ID" value="QBR91126.1"/>
    <property type="molecule type" value="Genomic_DNA"/>
</dbReference>
<sequence>MKLYADTPVRRTRQVVADLLLVAWLVLWAWSGSVVHDATLELAGPGRQLTESATGLSGSMQDAGGVLGGLPVVGDEARAPFDGAAGAAERLADAGRTQVASVERLADLLGWSVAAIPILLALLAYLPLRVRFVRRATAGARFVDSVDDLDLFALRALAHQPMHVLARVSDDPAGAWRRGDRAVTDRLAELELRSVGLRLPAERRA</sequence>
<evidence type="ECO:0000313" key="2">
    <source>
        <dbReference type="EMBL" id="QBR91126.1"/>
    </source>
</evidence>
<keyword evidence="1" id="KW-0812">Transmembrane</keyword>
<evidence type="ECO:0000256" key="1">
    <source>
        <dbReference type="SAM" id="Phobius"/>
    </source>
</evidence>
<protein>
    <submittedName>
        <fullName evidence="2">Uncharacterized protein</fullName>
    </submittedName>
</protein>
<dbReference type="AlphaFoldDB" id="A0A4P7GH21"/>
<keyword evidence="1" id="KW-1133">Transmembrane helix</keyword>
<keyword evidence="3" id="KW-1185">Reference proteome</keyword>
<feature type="transmembrane region" description="Helical" evidence="1">
    <location>
        <begin position="108"/>
        <end position="128"/>
    </location>
</feature>
<keyword evidence="1" id="KW-0472">Membrane</keyword>
<organism evidence="2 3">
    <name type="scientific">Nocardioides euryhalodurans</name>
    <dbReference type="NCBI Taxonomy" id="2518370"/>
    <lineage>
        <taxon>Bacteria</taxon>
        <taxon>Bacillati</taxon>
        <taxon>Actinomycetota</taxon>
        <taxon>Actinomycetes</taxon>
        <taxon>Propionibacteriales</taxon>
        <taxon>Nocardioidaceae</taxon>
        <taxon>Nocardioides</taxon>
    </lineage>
</organism>
<dbReference type="RefSeq" id="WP_135073417.1">
    <property type="nucleotide sequence ID" value="NZ_CP038267.1"/>
</dbReference>
<feature type="transmembrane region" description="Helical" evidence="1">
    <location>
        <begin position="12"/>
        <end position="30"/>
    </location>
</feature>
<accession>A0A4P7GH21</accession>
<dbReference type="KEGG" id="noy:EXE57_01710"/>
<gene>
    <name evidence="2" type="ORF">EXE57_01710</name>
</gene>
<proteinExistence type="predicted"/>
<dbReference type="Proteomes" id="UP000294894">
    <property type="component" value="Chromosome"/>
</dbReference>
<dbReference type="OrthoDB" id="5198533at2"/>
<name>A0A4P7GH21_9ACTN</name>
<reference evidence="2 3" key="1">
    <citation type="submission" date="2019-03" db="EMBL/GenBank/DDBJ databases">
        <title>Three New Species of Nocardioides, Nocardioides euryhalodurans sp. nov., Nocardioides seonyuensis sp. nov. and Nocardioides eburneoflavus sp. nov., Iolated from Soil.</title>
        <authorList>
            <person name="Roh S.G."/>
            <person name="Lee C."/>
            <person name="Kim M.-K."/>
            <person name="Kim S.B."/>
        </authorList>
    </citation>
    <scope>NUCLEOTIDE SEQUENCE [LARGE SCALE GENOMIC DNA]</scope>
    <source>
        <strain evidence="2 3">MMS17-SY117</strain>
    </source>
</reference>
<evidence type="ECO:0000313" key="3">
    <source>
        <dbReference type="Proteomes" id="UP000294894"/>
    </source>
</evidence>